<dbReference type="InterPro" id="IPR011009">
    <property type="entry name" value="Kinase-like_dom_sf"/>
</dbReference>
<protein>
    <submittedName>
        <fullName evidence="1">1593_t:CDS:1</fullName>
    </submittedName>
</protein>
<organism evidence="1 2">
    <name type="scientific">Funneliformis caledonium</name>
    <dbReference type="NCBI Taxonomy" id="1117310"/>
    <lineage>
        <taxon>Eukaryota</taxon>
        <taxon>Fungi</taxon>
        <taxon>Fungi incertae sedis</taxon>
        <taxon>Mucoromycota</taxon>
        <taxon>Glomeromycotina</taxon>
        <taxon>Glomeromycetes</taxon>
        <taxon>Glomerales</taxon>
        <taxon>Glomeraceae</taxon>
        <taxon>Funneliformis</taxon>
    </lineage>
</organism>
<evidence type="ECO:0000313" key="2">
    <source>
        <dbReference type="Proteomes" id="UP000789570"/>
    </source>
</evidence>
<keyword evidence="2" id="KW-1185">Reference proteome</keyword>
<dbReference type="Proteomes" id="UP000789570">
    <property type="component" value="Unassembled WGS sequence"/>
</dbReference>
<dbReference type="OrthoDB" id="2396740at2759"/>
<dbReference type="EMBL" id="CAJVPQ010004333">
    <property type="protein sequence ID" value="CAG8649223.1"/>
    <property type="molecule type" value="Genomic_DNA"/>
</dbReference>
<evidence type="ECO:0000313" key="1">
    <source>
        <dbReference type="EMBL" id="CAG8649223.1"/>
    </source>
</evidence>
<dbReference type="SUPFAM" id="SSF56112">
    <property type="entry name" value="Protein kinase-like (PK-like)"/>
    <property type="match status" value="1"/>
</dbReference>
<reference evidence="1" key="1">
    <citation type="submission" date="2021-06" db="EMBL/GenBank/DDBJ databases">
        <authorList>
            <person name="Kallberg Y."/>
            <person name="Tangrot J."/>
            <person name="Rosling A."/>
        </authorList>
    </citation>
    <scope>NUCLEOTIDE SEQUENCE</scope>
    <source>
        <strain evidence="1">UK204</strain>
    </source>
</reference>
<dbReference type="AlphaFoldDB" id="A0A9N9H182"/>
<feature type="non-terminal residue" evidence="1">
    <location>
        <position position="128"/>
    </location>
</feature>
<accession>A0A9N9H182</accession>
<gene>
    <name evidence="1" type="ORF">FCALED_LOCUS10975</name>
</gene>
<name>A0A9N9H182_9GLOM</name>
<dbReference type="Gene3D" id="1.10.510.10">
    <property type="entry name" value="Transferase(Phosphotransferase) domain 1"/>
    <property type="match status" value="1"/>
</dbReference>
<sequence>MVAYEILTGFKPFYEDYKNISDYELKIKIMRGFHPKIPSYLPNLLIKLIEKCWNKQVNLKPTSKELYQILKGWYNEMLCNKNTEFMKQIKNAEKEIYIDPLPKNWHPKTYTSNLLDISDNNLDCESIS</sequence>
<comment type="caution">
    <text evidence="1">The sequence shown here is derived from an EMBL/GenBank/DDBJ whole genome shotgun (WGS) entry which is preliminary data.</text>
</comment>
<proteinExistence type="predicted"/>